<reference evidence="2 3" key="1">
    <citation type="journal article" date="2016" name="Front. Microbiol.">
        <title>Genomic Resource of Rice Seed Associated Bacteria.</title>
        <authorList>
            <person name="Midha S."/>
            <person name="Bansal K."/>
            <person name="Sharma S."/>
            <person name="Kumar N."/>
            <person name="Patil P.P."/>
            <person name="Chaudhry V."/>
            <person name="Patil P.B."/>
        </authorList>
    </citation>
    <scope>NUCLEOTIDE SEQUENCE [LARGE SCALE GENOMIC DNA]</scope>
    <source>
        <strain evidence="2 3">NS220</strain>
    </source>
</reference>
<feature type="transmembrane region" description="Helical" evidence="1">
    <location>
        <begin position="108"/>
        <end position="129"/>
    </location>
</feature>
<comment type="caution">
    <text evidence="2">The sequence shown here is derived from an EMBL/GenBank/DDBJ whole genome shotgun (WGS) entry which is preliminary data.</text>
</comment>
<keyword evidence="1" id="KW-0812">Transmembrane</keyword>
<evidence type="ECO:0000313" key="2">
    <source>
        <dbReference type="EMBL" id="KTR91316.1"/>
    </source>
</evidence>
<feature type="transmembrane region" description="Helical" evidence="1">
    <location>
        <begin position="12"/>
        <end position="35"/>
    </location>
</feature>
<name>A0A147EUV9_MICTE</name>
<protein>
    <submittedName>
        <fullName evidence="2">Uncharacterized protein</fullName>
    </submittedName>
</protein>
<proteinExistence type="predicted"/>
<dbReference type="AlphaFoldDB" id="A0A147EUV9"/>
<feature type="transmembrane region" description="Helical" evidence="1">
    <location>
        <begin position="80"/>
        <end position="102"/>
    </location>
</feature>
<sequence length="153" mass="15346">MPLRITPAVRVAAVLSFLYGVAAAALGVWLIVALATGGLDADTHQRLVFRGVTTAIVYSLVVGVVLIAEAFFVMRGARGLGVVILAGFVTFGGLVGEVIQAVMGGDAASLGIGAGIILAVVLPAALLLLPRGPQTTPSVRPDPAAGVTPSPQP</sequence>
<accession>A0A147EUV9</accession>
<keyword evidence="1" id="KW-1133">Transmembrane helix</keyword>
<evidence type="ECO:0000256" key="1">
    <source>
        <dbReference type="SAM" id="Phobius"/>
    </source>
</evidence>
<organism evidence="2 3">
    <name type="scientific">Microbacterium testaceum</name>
    <name type="common">Aureobacterium testaceum</name>
    <name type="synonym">Brevibacterium testaceum</name>
    <dbReference type="NCBI Taxonomy" id="2033"/>
    <lineage>
        <taxon>Bacteria</taxon>
        <taxon>Bacillati</taxon>
        <taxon>Actinomycetota</taxon>
        <taxon>Actinomycetes</taxon>
        <taxon>Micrococcales</taxon>
        <taxon>Microbacteriaceae</taxon>
        <taxon>Microbacterium</taxon>
    </lineage>
</organism>
<evidence type="ECO:0000313" key="3">
    <source>
        <dbReference type="Proteomes" id="UP000075025"/>
    </source>
</evidence>
<dbReference type="EMBL" id="LDRT01000115">
    <property type="protein sequence ID" value="KTR91316.1"/>
    <property type="molecule type" value="Genomic_DNA"/>
</dbReference>
<gene>
    <name evidence="2" type="ORF">NS220_14615</name>
</gene>
<keyword evidence="1" id="KW-0472">Membrane</keyword>
<dbReference type="PATRIC" id="fig|2033.6.peg.350"/>
<feature type="transmembrane region" description="Helical" evidence="1">
    <location>
        <begin position="47"/>
        <end position="68"/>
    </location>
</feature>
<dbReference type="Proteomes" id="UP000075025">
    <property type="component" value="Unassembled WGS sequence"/>
</dbReference>